<organism evidence="6 7">
    <name type="scientific">Zwartia hollandica</name>
    <dbReference type="NCBI Taxonomy" id="324606"/>
    <lineage>
        <taxon>Bacteria</taxon>
        <taxon>Pseudomonadati</taxon>
        <taxon>Pseudomonadota</taxon>
        <taxon>Betaproteobacteria</taxon>
        <taxon>Burkholderiales</taxon>
        <taxon>Alcaligenaceae</taxon>
        <taxon>Zwartia</taxon>
    </lineage>
</organism>
<dbReference type="PANTHER" id="PTHR32268">
    <property type="entry name" value="HOMOSERINE O-ACETYLTRANSFERASE"/>
    <property type="match status" value="1"/>
</dbReference>
<keyword evidence="7" id="KW-1185">Reference proteome</keyword>
<dbReference type="Pfam" id="PF00561">
    <property type="entry name" value="Abhydrolase_1"/>
    <property type="match status" value="1"/>
</dbReference>
<evidence type="ECO:0000256" key="3">
    <source>
        <dbReference type="ARBA" id="ARBA00023315"/>
    </source>
</evidence>
<keyword evidence="3" id="KW-0012">Acyltransferase</keyword>
<feature type="active site" description="Nucleophile" evidence="4">
    <location>
        <position position="134"/>
    </location>
</feature>
<dbReference type="GO" id="GO:0004414">
    <property type="term" value="F:homoserine O-acetyltransferase activity"/>
    <property type="evidence" value="ECO:0007669"/>
    <property type="project" value="TreeGrafter"/>
</dbReference>
<dbReference type="SUPFAM" id="SSF53474">
    <property type="entry name" value="alpha/beta-Hydrolases"/>
    <property type="match status" value="1"/>
</dbReference>
<name>A0A953T4T1_9BURK</name>
<evidence type="ECO:0000256" key="4">
    <source>
        <dbReference type="PIRSR" id="PIRSR000443-1"/>
    </source>
</evidence>
<keyword evidence="2" id="KW-0486">Methionine biosynthesis</keyword>
<evidence type="ECO:0000313" key="7">
    <source>
        <dbReference type="Proteomes" id="UP000739565"/>
    </source>
</evidence>
<reference evidence="6" key="1">
    <citation type="submission" date="2021-07" db="EMBL/GenBank/DDBJ databases">
        <title>New genus and species of the family Alcaligenaceae.</title>
        <authorList>
            <person name="Hahn M.W."/>
        </authorList>
    </citation>
    <scope>NUCLEOTIDE SEQUENCE</scope>
    <source>
        <strain evidence="6">LF4-65</strain>
    </source>
</reference>
<dbReference type="EMBL" id="JAHXRI010000006">
    <property type="protein sequence ID" value="MBZ1350167.1"/>
    <property type="molecule type" value="Genomic_DNA"/>
</dbReference>
<proteinExistence type="predicted"/>
<dbReference type="PIRSF" id="PIRSF000443">
    <property type="entry name" value="Homoser_Ac_trans"/>
    <property type="match status" value="1"/>
</dbReference>
<comment type="caution">
    <text evidence="6">The sequence shown here is derived from an EMBL/GenBank/DDBJ whole genome shotgun (WGS) entry which is preliminary data.</text>
</comment>
<keyword evidence="6" id="KW-0378">Hydrolase</keyword>
<dbReference type="Gene3D" id="3.40.50.1820">
    <property type="entry name" value="alpha/beta hydrolase"/>
    <property type="match status" value="1"/>
</dbReference>
<protein>
    <submittedName>
        <fullName evidence="6">Alpha/beta fold hydrolase</fullName>
    </submittedName>
</protein>
<dbReference type="AlphaFoldDB" id="A0A953T4T1"/>
<evidence type="ECO:0000259" key="5">
    <source>
        <dbReference type="Pfam" id="PF00561"/>
    </source>
</evidence>
<sequence length="338" mass="36980">MNTSQRPTPVEGTYTIRNFTFESGETLDSLTIGYAMYGTLNAASDNLCLIMPGTSNLRHGTAEHVGPGRAYDTDRYCVVCTDSIGGGTSSKPGDGLFDKFPRYTIRDMARAQYQLATEGLGLGTQQVALLAGASMGAFQTLEWLIHFPDSVKNAVLLVPAWKAGNTFLMATKRMFDIIELDPNWRDGQYHKHAPLTQPEAGQRAAGRHYFTWTVTDDYLETTPLKILDEEAERAGNGFASWDAWSLVRRYQASSAHDISAPFGGDLKKALDKVKARVLVLPCSQDRLLGLENAKEIATGIKGAKCVEVDSNKGHLAWRPLVGSAETNETTQAVKQLLT</sequence>
<keyword evidence="2" id="KW-0028">Amino-acid biosynthesis</keyword>
<feature type="active site" evidence="4">
    <location>
        <position position="314"/>
    </location>
</feature>
<dbReference type="Proteomes" id="UP000739565">
    <property type="component" value="Unassembled WGS sequence"/>
</dbReference>
<dbReference type="GO" id="GO:0016787">
    <property type="term" value="F:hydrolase activity"/>
    <property type="evidence" value="ECO:0007669"/>
    <property type="project" value="UniProtKB-KW"/>
</dbReference>
<dbReference type="GO" id="GO:0009092">
    <property type="term" value="P:homoserine metabolic process"/>
    <property type="evidence" value="ECO:0007669"/>
    <property type="project" value="TreeGrafter"/>
</dbReference>
<accession>A0A953T4T1</accession>
<feature type="active site" evidence="4">
    <location>
        <position position="285"/>
    </location>
</feature>
<dbReference type="InterPro" id="IPR008220">
    <property type="entry name" value="HAT_MetX-like"/>
</dbReference>
<dbReference type="PANTHER" id="PTHR32268:SF11">
    <property type="entry name" value="HOMOSERINE O-ACETYLTRANSFERASE"/>
    <property type="match status" value="1"/>
</dbReference>
<feature type="domain" description="AB hydrolase-1" evidence="5">
    <location>
        <begin position="72"/>
        <end position="315"/>
    </location>
</feature>
<dbReference type="RefSeq" id="WP_259660560.1">
    <property type="nucleotide sequence ID" value="NZ_JAHXRI010000006.1"/>
</dbReference>
<gene>
    <name evidence="6" type="ORF">KZZ10_05870</name>
</gene>
<dbReference type="GO" id="GO:0009086">
    <property type="term" value="P:methionine biosynthetic process"/>
    <property type="evidence" value="ECO:0007669"/>
    <property type="project" value="UniProtKB-KW"/>
</dbReference>
<dbReference type="InterPro" id="IPR000073">
    <property type="entry name" value="AB_hydrolase_1"/>
</dbReference>
<dbReference type="InterPro" id="IPR029058">
    <property type="entry name" value="AB_hydrolase_fold"/>
</dbReference>
<keyword evidence="1" id="KW-0808">Transferase</keyword>
<evidence type="ECO:0000256" key="1">
    <source>
        <dbReference type="ARBA" id="ARBA00022679"/>
    </source>
</evidence>
<evidence type="ECO:0000313" key="6">
    <source>
        <dbReference type="EMBL" id="MBZ1350167.1"/>
    </source>
</evidence>
<evidence type="ECO:0000256" key="2">
    <source>
        <dbReference type="ARBA" id="ARBA00023167"/>
    </source>
</evidence>